<comment type="subunit">
    <text evidence="3">Homodimer. Part of the 2-oxoglutarate dehydrogenase (OGDH) complex composed of E1 (2-oxoglutarate dehydrogenase), E2 (dihydrolipoamide succinyltransferase) and E3 (dihydrolipoamide dehydrogenase); the complex contains multiple copies of the three enzymatic components (E1, E2 and E3).</text>
</comment>
<dbReference type="Pfam" id="PF02779">
    <property type="entry name" value="Transket_pyr"/>
    <property type="match status" value="1"/>
</dbReference>
<evidence type="ECO:0000256" key="2">
    <source>
        <dbReference type="ARBA" id="ARBA00003906"/>
    </source>
</evidence>
<dbReference type="SUPFAM" id="SSF52922">
    <property type="entry name" value="TK C-terminal domain-like"/>
    <property type="match status" value="1"/>
</dbReference>
<evidence type="ECO:0000256" key="3">
    <source>
        <dbReference type="ARBA" id="ARBA00011301"/>
    </source>
</evidence>
<sequence>MPKQIVVNPELTRLSGQLSQPVIPIHAYARSFADERAARGDAALREILRHMLVIREFEQMLAELKAKGQYAGTPYQYRGPAHLSIGQEAAAVGAALALEPADHVFGSHRSHGEFIAKGFSAIARLDPADALKALSDHDGGALVANARKAIGGEDRALAENALLLGFLAEIFMRANGFNGGMGGSMHAFFPPFGSYPNNAIVGASAGIATGAALRKRLARSQSIAVAQSGDGSTGCGPVWEAMNFAAMAQFRTLWPDATEAGLPVLFLFSNNFYAMGGQTAGETMGWDRLSRIGAGVNPQAMHAETVDGTDPLAVADAVARKRALLLEGRGPALLDVECYRSTGHSTTDVNAYRSREEIAAWDRFDPIARFSATLAEAGVMTPEAITGLGAEVRETIAAVMRAAIDPEISPIVDINAQPTRIGGLMFEADAAAPALATEPLLDVSTSPRVKSDAKKARFGIGEDGKPLSPMRAITLRDGLFEAILHHMARDPSLIAYGEECREWGGAFGVYRGLADLFAHDRLFNSPISEAAIVATAAGHALEGGRALVELMYADFIGRAGDEIFNQLAKWRAMSGGSLSLPVVLRCSVGSKYGAQHSQDWTALVAHIPGLKVFYPATPYDAKGLMAEALASNDPVIFFESQRLYDVVERFAPDGVPADYYRIAAGLPDIKRPGSDVTILTIGPSLYPALTAAESLAAEYGLEAEIIDARTLVPFDYAPVVASLEKTGRLLVVTEASERGSFAMTLAANLGRFAFSSLKAAPRVLGSPNWIVPGAEMEATYFPQAHDIVDAVRVDLFGERGHNRRGLRNWDDLALARAGL</sequence>
<dbReference type="AlphaFoldDB" id="A0A1K2I1L9"/>
<accession>A0A1K2I1L9</accession>
<dbReference type="InterPro" id="IPR001017">
    <property type="entry name" value="DH_E1"/>
</dbReference>
<protein>
    <recommendedName>
        <fullName evidence="4">2-oxoglutarate dehydrogenase E1 component</fullName>
    </recommendedName>
    <alternativeName>
        <fullName evidence="7">Alpha-ketoglutarate dehydrogenase</fullName>
    </alternativeName>
</protein>
<dbReference type="RefSeq" id="WP_072344815.1">
    <property type="nucleotide sequence ID" value="NZ_FPKU01000002.1"/>
</dbReference>
<dbReference type="InterPro" id="IPR009014">
    <property type="entry name" value="Transketo_C/PFOR_II"/>
</dbReference>
<proteinExistence type="predicted"/>
<comment type="cofactor">
    <cofactor evidence="1">
        <name>thiamine diphosphate</name>
        <dbReference type="ChEBI" id="CHEBI:58937"/>
    </cofactor>
</comment>
<feature type="domain" description="Transketolase-like pyrimidine-binding" evidence="8">
    <location>
        <begin position="473"/>
        <end position="646"/>
    </location>
</feature>
<dbReference type="Proteomes" id="UP000183447">
    <property type="component" value="Unassembled WGS sequence"/>
</dbReference>
<dbReference type="CDD" id="cd02000">
    <property type="entry name" value="TPP_E1_PDC_ADC_BCADC"/>
    <property type="match status" value="1"/>
</dbReference>
<dbReference type="SUPFAM" id="SSF52518">
    <property type="entry name" value="Thiamin diphosphate-binding fold (THDP-binding)"/>
    <property type="match status" value="2"/>
</dbReference>
<dbReference type="InterPro" id="IPR033248">
    <property type="entry name" value="Transketolase_C"/>
</dbReference>
<dbReference type="Pfam" id="PF00676">
    <property type="entry name" value="E1_dh"/>
    <property type="match status" value="2"/>
</dbReference>
<keyword evidence="5" id="KW-0560">Oxidoreductase</keyword>
<gene>
    <name evidence="9" type="ORF">SAMN02983003_2818</name>
</gene>
<keyword evidence="10" id="KW-1185">Reference proteome</keyword>
<evidence type="ECO:0000313" key="10">
    <source>
        <dbReference type="Proteomes" id="UP000183447"/>
    </source>
</evidence>
<evidence type="ECO:0000313" key="9">
    <source>
        <dbReference type="EMBL" id="SFZ85652.1"/>
    </source>
</evidence>
<reference evidence="9 10" key="1">
    <citation type="submission" date="2016-11" db="EMBL/GenBank/DDBJ databases">
        <authorList>
            <person name="Jaros S."/>
            <person name="Januszkiewicz K."/>
            <person name="Wedrychowicz H."/>
        </authorList>
    </citation>
    <scope>NUCLEOTIDE SEQUENCE [LARGE SCALE GENOMIC DNA]</scope>
    <source>
        <strain evidence="9 10">ATCC 23634</strain>
    </source>
</reference>
<comment type="function">
    <text evidence="2">E1 component of the 2-oxoglutarate dehydrogenase (OGDH) complex which catalyzes the decarboxylation of 2-oxoglutarate, the first step in the conversion of 2-oxoglutarate to succinyl-CoA and CO(2).</text>
</comment>
<dbReference type="InterPro" id="IPR029061">
    <property type="entry name" value="THDP-binding"/>
</dbReference>
<dbReference type="GO" id="GO:0016624">
    <property type="term" value="F:oxidoreductase activity, acting on the aldehyde or oxo group of donors, disulfide as acceptor"/>
    <property type="evidence" value="ECO:0007669"/>
    <property type="project" value="InterPro"/>
</dbReference>
<dbReference type="STRING" id="665118.SAMN02983003_2818"/>
<evidence type="ECO:0000256" key="7">
    <source>
        <dbReference type="ARBA" id="ARBA00030680"/>
    </source>
</evidence>
<evidence type="ECO:0000256" key="5">
    <source>
        <dbReference type="ARBA" id="ARBA00023002"/>
    </source>
</evidence>
<dbReference type="PANTHER" id="PTHR43257">
    <property type="entry name" value="PYRUVATE DEHYDROGENASE E1 COMPONENT BETA SUBUNIT"/>
    <property type="match status" value="1"/>
</dbReference>
<dbReference type="Gene3D" id="3.40.50.920">
    <property type="match status" value="1"/>
</dbReference>
<organism evidence="9 10">
    <name type="scientific">Devosia enhydra</name>
    <dbReference type="NCBI Taxonomy" id="665118"/>
    <lineage>
        <taxon>Bacteria</taxon>
        <taxon>Pseudomonadati</taxon>
        <taxon>Pseudomonadota</taxon>
        <taxon>Alphaproteobacteria</taxon>
        <taxon>Hyphomicrobiales</taxon>
        <taxon>Devosiaceae</taxon>
        <taxon>Devosia</taxon>
    </lineage>
</organism>
<dbReference type="PANTHER" id="PTHR43257:SF2">
    <property type="entry name" value="PYRUVATE DEHYDROGENASE E1 COMPONENT SUBUNIT BETA"/>
    <property type="match status" value="1"/>
</dbReference>
<dbReference type="InterPro" id="IPR005475">
    <property type="entry name" value="Transketolase-like_Pyr-bd"/>
</dbReference>
<dbReference type="SMART" id="SM00861">
    <property type="entry name" value="Transket_pyr"/>
    <property type="match status" value="1"/>
</dbReference>
<dbReference type="OrthoDB" id="9780894at2"/>
<evidence type="ECO:0000256" key="6">
    <source>
        <dbReference type="ARBA" id="ARBA00023052"/>
    </source>
</evidence>
<keyword evidence="6" id="KW-0786">Thiamine pyrophosphate</keyword>
<name>A0A1K2I1L9_9HYPH</name>
<dbReference type="EMBL" id="FPKU01000002">
    <property type="protein sequence ID" value="SFZ85652.1"/>
    <property type="molecule type" value="Genomic_DNA"/>
</dbReference>
<evidence type="ECO:0000256" key="4">
    <source>
        <dbReference type="ARBA" id="ARBA00013321"/>
    </source>
</evidence>
<evidence type="ECO:0000256" key="1">
    <source>
        <dbReference type="ARBA" id="ARBA00001964"/>
    </source>
</evidence>
<evidence type="ECO:0000259" key="8">
    <source>
        <dbReference type="SMART" id="SM00861"/>
    </source>
</evidence>
<dbReference type="Gene3D" id="3.40.50.970">
    <property type="match status" value="2"/>
</dbReference>
<dbReference type="Pfam" id="PF02780">
    <property type="entry name" value="Transketolase_C"/>
    <property type="match status" value="1"/>
</dbReference>